<dbReference type="EMBL" id="CP013389">
    <property type="protein sequence ID" value="AOJ11291.1"/>
    <property type="molecule type" value="Genomic_DNA"/>
</dbReference>
<organism evidence="1 2">
    <name type="scientific">Burkholderia mayonis</name>
    <dbReference type="NCBI Taxonomy" id="1385591"/>
    <lineage>
        <taxon>Bacteria</taxon>
        <taxon>Pseudomonadati</taxon>
        <taxon>Pseudomonadota</taxon>
        <taxon>Betaproteobacteria</taxon>
        <taxon>Burkholderiales</taxon>
        <taxon>Burkholderiaceae</taxon>
        <taxon>Burkholderia</taxon>
        <taxon>pseudomallei group</taxon>
    </lineage>
</organism>
<reference evidence="1 2" key="1">
    <citation type="submission" date="2015-12" db="EMBL/GenBank/DDBJ databases">
        <title>Diversity of Burkholderia near neighbor genomes.</title>
        <authorList>
            <person name="Sahl J."/>
            <person name="Wagner D."/>
            <person name="Keim P."/>
        </authorList>
    </citation>
    <scope>NUCLEOTIDE SEQUENCE [LARGE SCALE GENOMIC DNA]</scope>
    <source>
        <strain evidence="1 2">BDU8</strain>
    </source>
</reference>
<dbReference type="Proteomes" id="UP000067711">
    <property type="component" value="Chromosome 1"/>
</dbReference>
<proteinExistence type="predicted"/>
<dbReference type="AlphaFoldDB" id="A0A1B4G5T4"/>
<gene>
    <name evidence="1" type="ORF">WS71_29850</name>
</gene>
<accession>A0A1B4G5T4</accession>
<name>A0A1B4G5T4_9BURK</name>
<evidence type="ECO:0000313" key="2">
    <source>
        <dbReference type="Proteomes" id="UP000067711"/>
    </source>
</evidence>
<evidence type="ECO:0000313" key="1">
    <source>
        <dbReference type="EMBL" id="AOJ11291.1"/>
    </source>
</evidence>
<sequence length="127" mass="14416">MATIVVPIDAVRGHVRRFERPSSVASIRGCPGMKDRRAWAMRNRRRPIVHEDVVKERDAGNEAPDKAAVEAFRRRCSRYPVLFVRTDRPRTMQLQSSRDQPRLADGARDVLDSNDIGIVEAAAPCMY</sequence>
<dbReference type="RefSeq" id="WP_066495275.1">
    <property type="nucleotide sequence ID" value="NZ_CP013389.1"/>
</dbReference>
<protein>
    <submittedName>
        <fullName evidence="1">Uncharacterized protein</fullName>
    </submittedName>
</protein>